<keyword evidence="1" id="KW-0472">Membrane</keyword>
<feature type="domain" description="Fungal lipase-type" evidence="2">
    <location>
        <begin position="148"/>
        <end position="269"/>
    </location>
</feature>
<dbReference type="PANTHER" id="PTHR45856:SF23">
    <property type="entry name" value="FUNGAL LIPASE-LIKE DOMAIN-CONTAINING PROTEIN"/>
    <property type="match status" value="1"/>
</dbReference>
<protein>
    <recommendedName>
        <fullName evidence="2">Fungal lipase-type domain-containing protein</fullName>
    </recommendedName>
</protein>
<keyword evidence="1" id="KW-1133">Transmembrane helix</keyword>
<dbReference type="PANTHER" id="PTHR45856">
    <property type="entry name" value="ALPHA/BETA-HYDROLASES SUPERFAMILY PROTEIN"/>
    <property type="match status" value="1"/>
</dbReference>
<sequence length="466" mass="51088">MLKAIIHLETNTKHLQPLVAMVICGVIKLKHFLLLYLVTCILAFIPATGHAGAKEDYQEAYTLYLTAAASAAVYNDRIGELANRYLEQDGWQIDHYVQAQGHTGARYLIAQKKDVPYYLVAIVGTENDKDIKIDLKVDKVYFAGSNEAEFAANAAKKDVPGTEPKVHKGFNQFVQAGLSAVLRNPRQTSLSLPELLESDKTRKLYVTGHSLGGAAATLAGARLLSAGISPEQLTIITFGAPAVGNDAFAAKFEPILNLTRVVNSGDKITGALQTLVGGYRQFGRKIKWQPPDTADDAHQLTAYIDAAIKNYYDKRRLALAAGVQLPLPSIDKQKNPGRIYIAPLVNNLPAELAADYLYMQEALLNEYQQTLPDYVIANNQTDWQQPASATGSRWAIVSEVSAMRIKQEKNTYHITLTQTVYDVTTGTVTATATFSTATYNLTPLEAFIHTFKGMHAHLTDQFAKAS</sequence>
<evidence type="ECO:0000313" key="3">
    <source>
        <dbReference type="EMBL" id="XFO73456.1"/>
    </source>
</evidence>
<dbReference type="Pfam" id="PF01764">
    <property type="entry name" value="Lipase_3"/>
    <property type="match status" value="1"/>
</dbReference>
<dbReference type="Proteomes" id="UP000216052">
    <property type="component" value="Chromosome"/>
</dbReference>
<evidence type="ECO:0000313" key="4">
    <source>
        <dbReference type="Proteomes" id="UP000216052"/>
    </source>
</evidence>
<evidence type="ECO:0000256" key="1">
    <source>
        <dbReference type="SAM" id="Phobius"/>
    </source>
</evidence>
<dbReference type="InterPro" id="IPR029058">
    <property type="entry name" value="AB_hydrolase_fold"/>
</dbReference>
<reference evidence="3" key="1">
    <citation type="submission" date="2024-05" db="EMBL/GenBank/DDBJ databases">
        <title>Isolation and characterization of Sporomusa carbonis sp. nov., a carboxydotrophic hydrogenogen in the genus of Sporomusa isolated from a charcoal burning pile.</title>
        <authorList>
            <person name="Boeer T."/>
            <person name="Rosenbaum F."/>
            <person name="Eysell L."/>
            <person name="Mueller V."/>
            <person name="Daniel R."/>
            <person name="Poehlein A."/>
        </authorList>
    </citation>
    <scope>NUCLEOTIDE SEQUENCE [LARGE SCALE GENOMIC DNA]</scope>
    <source>
        <strain evidence="3">DSM 3132</strain>
    </source>
</reference>
<proteinExistence type="predicted"/>
<feature type="transmembrane region" description="Helical" evidence="1">
    <location>
        <begin position="18"/>
        <end position="45"/>
    </location>
</feature>
<gene>
    <name evidence="3" type="ORF">SPACI_035550</name>
</gene>
<dbReference type="EMBL" id="CP155571">
    <property type="protein sequence ID" value="XFO73456.1"/>
    <property type="molecule type" value="Genomic_DNA"/>
</dbReference>
<accession>A0ABZ3J5T3</accession>
<dbReference type="SUPFAM" id="SSF53474">
    <property type="entry name" value="alpha/beta-Hydrolases"/>
    <property type="match status" value="1"/>
</dbReference>
<keyword evidence="1" id="KW-0812">Transmembrane</keyword>
<evidence type="ECO:0000259" key="2">
    <source>
        <dbReference type="Pfam" id="PF01764"/>
    </source>
</evidence>
<dbReference type="InterPro" id="IPR051218">
    <property type="entry name" value="Sec_MonoDiacylglyc_Lipase"/>
</dbReference>
<keyword evidence="4" id="KW-1185">Reference proteome</keyword>
<name>A0ABZ3J5T3_SPOA4</name>
<dbReference type="Gene3D" id="3.40.50.1820">
    <property type="entry name" value="alpha/beta hydrolase"/>
    <property type="match status" value="1"/>
</dbReference>
<organism evidence="3 4">
    <name type="scientific">Sporomusa acidovorans (strain ATCC 49682 / DSM 3132 / Mol)</name>
    <dbReference type="NCBI Taxonomy" id="1123286"/>
    <lineage>
        <taxon>Bacteria</taxon>
        <taxon>Bacillati</taxon>
        <taxon>Bacillota</taxon>
        <taxon>Negativicutes</taxon>
        <taxon>Selenomonadales</taxon>
        <taxon>Sporomusaceae</taxon>
        <taxon>Sporomusa</taxon>
    </lineage>
</organism>
<dbReference type="InterPro" id="IPR002921">
    <property type="entry name" value="Fungal_lipase-type"/>
</dbReference>